<gene>
    <name evidence="1" type="ORF">ACFPFO_15945</name>
</gene>
<dbReference type="Proteomes" id="UP001595925">
    <property type="component" value="Unassembled WGS sequence"/>
</dbReference>
<reference evidence="1 2" key="1">
    <citation type="journal article" date="2019" name="Int. J. Syst. Evol. Microbiol.">
        <title>The Global Catalogue of Microorganisms (GCM) 10K type strain sequencing project: providing services to taxonomists for standard genome sequencing and annotation.</title>
        <authorList>
            <consortium name="The Broad Institute Genomics Platform"/>
            <consortium name="The Broad Institute Genome Sequencing Center for Infectious Disease"/>
            <person name="Wu L."/>
            <person name="Ma J."/>
        </authorList>
    </citation>
    <scope>NUCLEOTIDE SEQUENCE [LARGE SCALE GENOMIC DNA]</scope>
    <source>
        <strain evidence="1 2">CGMCC 1.15824</strain>
    </source>
</reference>
<name>A0ABD5QHS5_9EURY</name>
<evidence type="ECO:0008006" key="3">
    <source>
        <dbReference type="Google" id="ProtNLM"/>
    </source>
</evidence>
<dbReference type="InterPro" id="IPR036866">
    <property type="entry name" value="RibonucZ/Hydroxyglut_hydro"/>
</dbReference>
<accession>A0ABD5QHS5</accession>
<keyword evidence="2" id="KW-1185">Reference proteome</keyword>
<dbReference type="SUPFAM" id="SSF56281">
    <property type="entry name" value="Metallo-hydrolase/oxidoreductase"/>
    <property type="match status" value="1"/>
</dbReference>
<dbReference type="EMBL" id="JBHSJG010000043">
    <property type="protein sequence ID" value="MFC4989230.1"/>
    <property type="molecule type" value="Genomic_DNA"/>
</dbReference>
<evidence type="ECO:0000313" key="1">
    <source>
        <dbReference type="EMBL" id="MFC4989230.1"/>
    </source>
</evidence>
<dbReference type="RefSeq" id="WP_224827715.1">
    <property type="nucleotide sequence ID" value="NZ_JAIVEF010000002.1"/>
</dbReference>
<dbReference type="Gene3D" id="3.60.15.10">
    <property type="entry name" value="Ribonuclease Z/Hydroxyacylglutathione hydrolase-like"/>
    <property type="match status" value="1"/>
</dbReference>
<proteinExistence type="predicted"/>
<organism evidence="1 2">
    <name type="scientific">Saliphagus infecundisoli</name>
    <dbReference type="NCBI Taxonomy" id="1849069"/>
    <lineage>
        <taxon>Archaea</taxon>
        <taxon>Methanobacteriati</taxon>
        <taxon>Methanobacteriota</taxon>
        <taxon>Stenosarchaea group</taxon>
        <taxon>Halobacteria</taxon>
        <taxon>Halobacteriales</taxon>
        <taxon>Natrialbaceae</taxon>
        <taxon>Saliphagus</taxon>
    </lineage>
</organism>
<comment type="caution">
    <text evidence="1">The sequence shown here is derived from an EMBL/GenBank/DDBJ whole genome shotgun (WGS) entry which is preliminary data.</text>
</comment>
<protein>
    <recommendedName>
        <fullName evidence="3">MBL fold metallo-hydrolase</fullName>
    </recommendedName>
</protein>
<dbReference type="AlphaFoldDB" id="A0ABD5QHS5"/>
<sequence length="228" mass="24165">MTPPAGESAGPKPIDRVAGGVGWIAHPEETMQRASHAVAGDDGLWLIDPVDAPGLDDLLAEHGEVEGVAVTLDRHTRDAASIATRHDVPVWLPEAFDGRGELPDRTPIARFGNELGESGLESHTVVESRFWNEVALYEPDRGVLIVPESVGTAPYFLAGDERLGVHPMRRAVPPRAALGRFVGNVETVLVGHGAGVTSGASRALSDALSGARARIPRLCAETLWGMAR</sequence>
<evidence type="ECO:0000313" key="2">
    <source>
        <dbReference type="Proteomes" id="UP001595925"/>
    </source>
</evidence>